<evidence type="ECO:0000256" key="6">
    <source>
        <dbReference type="ARBA" id="ARBA00023235"/>
    </source>
</evidence>
<dbReference type="RefSeq" id="WP_009058734.1">
    <property type="nucleotide sequence ID" value="NZ_JAHXRZ010000008.1"/>
</dbReference>
<dbReference type="PANTHER" id="PTHR10357:SF219">
    <property type="entry name" value="MALTOSE ALPHA-D-GLUCOSYLTRANSFERASE"/>
    <property type="match status" value="1"/>
</dbReference>
<dbReference type="Pfam" id="PF16657">
    <property type="entry name" value="Malt_amylase_C"/>
    <property type="match status" value="1"/>
</dbReference>
<dbReference type="CDD" id="cd11334">
    <property type="entry name" value="AmyAc_TreS"/>
    <property type="match status" value="1"/>
</dbReference>
<dbReference type="InterPro" id="IPR012810">
    <property type="entry name" value="TreS/a-amylase_N"/>
</dbReference>
<evidence type="ECO:0000256" key="7">
    <source>
        <dbReference type="ARBA" id="ARBA00031378"/>
    </source>
</evidence>
<sequence>MDSQSFNRTTHRQLVEKSEYAPPPLWWKDAIIYEVHVKSFFDGNDDGIGDFIGMTQKLDYIKSIGVNAIWLLPFYPSPLKDDGYDISDYCAVHPDYGELKDFKIFLMEAHKRNLRVITELVINHTSDQHPWFQRARNSPAGSNYRNYYVWSDNPEKFKEARIIFKDFESSNWTWDPVAKAYYWHRFYSHQPDLNFDNPEVKKEIFKIIDFWLGMGVDGLRLDAVPYLFERDGTSCENLPETHQFLKELRSYVDTHYANRMLLAEANQWPEDAAAYFGQGDECHMAFHFPLMPRIFMAIRMEENYPIVDILELTPPIPDCCQWATFLRNHDELTLEMVTDEERDYMYRVYAKESRAKLNLGIRRRLAPLLDNNRKKMELIFTILFSLMGSPIIYYGDEIGMGDNIYLGDRNGVRTPMQWSEEKNGGFSKANPQRLYLPLVIDPEYHYQAVNVELQQNNLSSFLWWIRRVISMRKKYLAFSRGSIEIIDQSNPKVLAFIRKYKEEILLVVINLSRFTQVTEISLPDCIGYIPTETFGKATLPKITENPLLFVLSPYAYFWFSLNPSYDSSHQQLERVSTIALEEVPLPSFWLSSEGERFASKVLPLYLSQFKWFNLLGKKLLRVEIQDAIELNALRFLGEDIQCVLFAFYYDVGNPEPFFFFLKKNEQKDVDEIGKKNPECVFCKFKEKEQEGLLIDAMYESIFRSWMLDWIASGRHIDLRKGKVVAKPSSKLKETCREGQLPISSQVLPDKQRNLLINFENKIMCKFYRPLNEGINPEIEILEYLESKESLPFFPKYLGNAEFLSTDGTVHSLCLVEEFIPNQGDCWQLTLDSLSRYYERVLESKQFFSSPRDLLKMDPLQWPSECKEILEGTYVEKLRAIAEKTAMMHNWLSAENKDPNFSPEPFTTWYQRSLFQSAMEYLLRLQRQLSKNNKDLKDKEILGFYEKIDVIEKQLQQILIAGNYGLKIRIHGDFHLQQLLYTGKDFVIIDFEGETEIPFSQRKLKKTPLKDIASMIFSLYLAAFSALESSLLISQDKPWLEDISLCWHRYATAVFVNRYLEVAKSEILPQTKEEKERLLHFCLLERVLYEIEYSLKRSLMKEASFLCKAVLSFLNFPLTLISQPKNNANGSESMKK</sequence>
<dbReference type="SUPFAM" id="SSF51011">
    <property type="entry name" value="Glycosyl hydrolase domain"/>
    <property type="match status" value="1"/>
</dbReference>
<dbReference type="EC" id="5.4.99.16" evidence="3"/>
<dbReference type="InterPro" id="IPR013780">
    <property type="entry name" value="Glyco_hydro_b"/>
</dbReference>
<dbReference type="InterPro" id="IPR011009">
    <property type="entry name" value="Kinase-like_dom_sf"/>
</dbReference>
<evidence type="ECO:0000259" key="8">
    <source>
        <dbReference type="SMART" id="SM00642"/>
    </source>
</evidence>
<feature type="domain" description="Glycosyl hydrolase family 13 catalytic" evidence="8">
    <location>
        <begin position="34"/>
        <end position="433"/>
    </location>
</feature>
<dbReference type="Gene3D" id="2.60.40.1180">
    <property type="entry name" value="Golgi alpha-mannosidase II"/>
    <property type="match status" value="1"/>
</dbReference>
<dbReference type="Proteomes" id="UP001161497">
    <property type="component" value="Chromosome"/>
</dbReference>
<evidence type="ECO:0000256" key="4">
    <source>
        <dbReference type="ARBA" id="ARBA00022723"/>
    </source>
</evidence>
<name>A0ABN8XHZ0_9BACT</name>
<dbReference type="InterPro" id="IPR045857">
    <property type="entry name" value="O16G_dom_2"/>
</dbReference>
<comment type="catalytic activity">
    <reaction evidence="1">
        <text>D-maltose = alpha,alpha-trehalose</text>
        <dbReference type="Rhea" id="RHEA:15145"/>
        <dbReference type="ChEBI" id="CHEBI:16551"/>
        <dbReference type="ChEBI" id="CHEBI:17306"/>
        <dbReference type="EC" id="5.4.99.16"/>
    </reaction>
</comment>
<evidence type="ECO:0000256" key="2">
    <source>
        <dbReference type="ARBA" id="ARBA00005496"/>
    </source>
</evidence>
<dbReference type="SUPFAM" id="SSF56112">
    <property type="entry name" value="Protein kinase-like (PK-like)"/>
    <property type="match status" value="1"/>
</dbReference>
<dbReference type="InterPro" id="IPR006047">
    <property type="entry name" value="GH13_cat_dom"/>
</dbReference>
<dbReference type="Gene3D" id="3.20.20.80">
    <property type="entry name" value="Glycosidases"/>
    <property type="match status" value="1"/>
</dbReference>
<accession>A0ABN8XHZ0</accession>
<comment type="similarity">
    <text evidence="2">Belongs to the glycosyl hydrolase 13 family. TreS subfamily.</text>
</comment>
<dbReference type="SMART" id="SM00642">
    <property type="entry name" value="Aamy"/>
    <property type="match status" value="1"/>
</dbReference>
<dbReference type="EMBL" id="OX458932">
    <property type="protein sequence ID" value="CAI9085577.1"/>
    <property type="molecule type" value="Genomic_DNA"/>
</dbReference>
<dbReference type="PANTHER" id="PTHR10357">
    <property type="entry name" value="ALPHA-AMYLASE FAMILY MEMBER"/>
    <property type="match status" value="1"/>
</dbReference>
<dbReference type="Pfam" id="PF00128">
    <property type="entry name" value="Alpha-amylase"/>
    <property type="match status" value="1"/>
</dbReference>
<keyword evidence="5" id="KW-0106">Calcium</keyword>
<keyword evidence="6 9" id="KW-0413">Isomerase</keyword>
<proteinExistence type="inferred from homology"/>
<evidence type="ECO:0000256" key="3">
    <source>
        <dbReference type="ARBA" id="ARBA00012619"/>
    </source>
</evidence>
<evidence type="ECO:0000256" key="1">
    <source>
        <dbReference type="ARBA" id="ARBA00001595"/>
    </source>
</evidence>
<dbReference type="Gene3D" id="3.90.400.10">
    <property type="entry name" value="Oligo-1,6-glucosidase, Domain 2"/>
    <property type="match status" value="1"/>
</dbReference>
<evidence type="ECO:0000313" key="9">
    <source>
        <dbReference type="EMBL" id="CAI9085577.1"/>
    </source>
</evidence>
<evidence type="ECO:0000256" key="5">
    <source>
        <dbReference type="ARBA" id="ARBA00022837"/>
    </source>
</evidence>
<reference evidence="9" key="1">
    <citation type="submission" date="2023-03" db="EMBL/GenBank/DDBJ databases">
        <authorList>
            <person name="Cremers G."/>
            <person name="Picone N."/>
        </authorList>
    </citation>
    <scope>NUCLEOTIDE SEQUENCE</scope>
    <source>
        <strain evidence="9">Sample_alias</strain>
    </source>
</reference>
<keyword evidence="4" id="KW-0479">Metal-binding</keyword>
<evidence type="ECO:0000313" key="10">
    <source>
        <dbReference type="Proteomes" id="UP001161497"/>
    </source>
</evidence>
<keyword evidence="10" id="KW-1185">Reference proteome</keyword>
<dbReference type="InterPro" id="IPR017853">
    <property type="entry name" value="GH"/>
</dbReference>
<dbReference type="InterPro" id="IPR032091">
    <property type="entry name" value="Malt_amylase-like_C"/>
</dbReference>
<dbReference type="GO" id="GO:0047471">
    <property type="term" value="F:maltose alpha-D-glucosyltransferase activity"/>
    <property type="evidence" value="ECO:0007669"/>
    <property type="project" value="UniProtKB-EC"/>
</dbReference>
<dbReference type="NCBIfam" id="TIGR02456">
    <property type="entry name" value="treS_nterm"/>
    <property type="match status" value="1"/>
</dbReference>
<dbReference type="Gene3D" id="3.90.1200.10">
    <property type="match status" value="1"/>
</dbReference>
<organism evidence="9 10">
    <name type="scientific">Candidatus Methylacidiphilum fumarolicum</name>
    <dbReference type="NCBI Taxonomy" id="591154"/>
    <lineage>
        <taxon>Bacteria</taxon>
        <taxon>Pseudomonadati</taxon>
        <taxon>Verrucomicrobiota</taxon>
        <taxon>Methylacidiphilae</taxon>
        <taxon>Methylacidiphilales</taxon>
        <taxon>Methylacidiphilaceae</taxon>
        <taxon>Methylacidiphilum (ex Ratnadevi et al. 2023)</taxon>
    </lineage>
</organism>
<dbReference type="SUPFAM" id="SSF51445">
    <property type="entry name" value="(Trans)glycosidases"/>
    <property type="match status" value="1"/>
</dbReference>
<gene>
    <name evidence="9" type="ORF">MFUM_1219</name>
</gene>
<protein>
    <recommendedName>
        <fullName evidence="3">maltose alpha-D-glucosyltransferase</fullName>
        <ecNumber evidence="3">5.4.99.16</ecNumber>
    </recommendedName>
    <alternativeName>
        <fullName evidence="7">Maltose alpha-D-glucosyltransferase</fullName>
    </alternativeName>
</protein>